<dbReference type="GO" id="GO:0000428">
    <property type="term" value="C:DNA-directed RNA polymerase complex"/>
    <property type="evidence" value="ECO:0007669"/>
    <property type="project" value="UniProtKB-KW"/>
</dbReference>
<dbReference type="VEuPathDB" id="MicrosporidiaDB:CWI36_3422p0010"/>
<dbReference type="VEuPathDB" id="MicrosporidiaDB:CWI39_0720p0010"/>
<feature type="region of interest" description="Disordered" evidence="8">
    <location>
        <begin position="323"/>
        <end position="355"/>
    </location>
</feature>
<sequence>TPTTNNNTFIENNISGILSKIREKCGNICIKELNKKNSPLIMQACGSKGSKINVSQMIACVGQQIISGNRIPNGFYKRSLPHFTPMTLIPQSKGFVSSSFFTGLNPIEFFFHAVSGREGLVDTAVKTAETGYMQRRLMKALEDLSVQYDYSVRNSCNEVVQFVYGDDCIDPCLVEEESSVVDLEKVYREVKGEIIREYSMLGVKGDVLESSVLGVKGGVLESGVLEGGVLESSVLGVKGDVLESSVLESNGLYDNRLESNRLYDIRLYSNNNNIHNTNTNTNNIHNTNIITNTTILSKINTFLKGKEGDTIFIKGKHIKLVESNSDSKGNRLDRGSKGSKGRGRGDKGNDYKGDS</sequence>
<dbReference type="EC" id="2.7.7.6" evidence="1"/>
<reference evidence="11 12" key="1">
    <citation type="submission" date="2017-12" db="EMBL/GenBank/DDBJ databases">
        <authorList>
            <person name="Pombert J.-F."/>
            <person name="Haag K.L."/>
            <person name="Ebert D."/>
        </authorList>
    </citation>
    <scope>NUCLEOTIDE SEQUENCE [LARGE SCALE GENOMIC DNA]</scope>
    <source>
        <strain evidence="11">BE-OM-2</strain>
    </source>
</reference>
<evidence type="ECO:0000256" key="6">
    <source>
        <dbReference type="ARBA" id="ARBA00022833"/>
    </source>
</evidence>
<evidence type="ECO:0000313" key="11">
    <source>
        <dbReference type="EMBL" id="TBT96718.1"/>
    </source>
</evidence>
<dbReference type="AlphaFoldDB" id="A0A4Q9KQ18"/>
<evidence type="ECO:0000313" key="12">
    <source>
        <dbReference type="Proteomes" id="UP000291404"/>
    </source>
</evidence>
<dbReference type="STRING" id="148818.A0A4Q9KQ18"/>
<dbReference type="EMBL" id="PITI01003422">
    <property type="protein sequence ID" value="TBT96718.1"/>
    <property type="molecule type" value="Genomic_DNA"/>
</dbReference>
<dbReference type="Pfam" id="PF05000">
    <property type="entry name" value="RNA_pol_Rpb1_4"/>
    <property type="match status" value="1"/>
</dbReference>
<dbReference type="Gene3D" id="1.10.132.30">
    <property type="match status" value="1"/>
</dbReference>
<dbReference type="Gene3D" id="6.10.250.2940">
    <property type="match status" value="1"/>
</dbReference>
<organism evidence="11 12">
    <name type="scientific">Hamiltosporidium magnivora</name>
    <dbReference type="NCBI Taxonomy" id="148818"/>
    <lineage>
        <taxon>Eukaryota</taxon>
        <taxon>Fungi</taxon>
        <taxon>Fungi incertae sedis</taxon>
        <taxon>Microsporidia</taxon>
        <taxon>Dubosqiidae</taxon>
        <taxon>Hamiltosporidium</taxon>
    </lineage>
</organism>
<dbReference type="Gene3D" id="6.20.50.80">
    <property type="match status" value="1"/>
</dbReference>
<keyword evidence="3" id="KW-0808">Transferase</keyword>
<evidence type="ECO:0000256" key="4">
    <source>
        <dbReference type="ARBA" id="ARBA00022695"/>
    </source>
</evidence>
<keyword evidence="4" id="KW-0548">Nucleotidyltransferase</keyword>
<name>A0A4Q9KQ18_9MICR</name>
<dbReference type="PANTHER" id="PTHR48446:SF1">
    <property type="entry name" value="DNA-DIRECTED RNA POLYMERASE SUBUNIT BETA' N-TERMINAL SECTION"/>
    <property type="match status" value="1"/>
</dbReference>
<protein>
    <recommendedName>
        <fullName evidence="1">DNA-directed RNA polymerase</fullName>
        <ecNumber evidence="1">2.7.7.6</ecNumber>
    </recommendedName>
</protein>
<feature type="domain" description="RNA polymerase Rpb1" evidence="10">
    <location>
        <begin position="2"/>
        <end position="96"/>
    </location>
</feature>
<keyword evidence="2 11" id="KW-0240">DNA-directed RNA polymerase</keyword>
<accession>A0A4Q9KQ18</accession>
<dbReference type="InterPro" id="IPR007083">
    <property type="entry name" value="RNA_pol_Rpb1_4"/>
</dbReference>
<evidence type="ECO:0000259" key="9">
    <source>
        <dbReference type="Pfam" id="PF04998"/>
    </source>
</evidence>
<evidence type="ECO:0000256" key="1">
    <source>
        <dbReference type="ARBA" id="ARBA00012418"/>
    </source>
</evidence>
<keyword evidence="6" id="KW-0862">Zinc</keyword>
<evidence type="ECO:0000256" key="7">
    <source>
        <dbReference type="ARBA" id="ARBA00023163"/>
    </source>
</evidence>
<evidence type="ECO:0000259" key="10">
    <source>
        <dbReference type="Pfam" id="PF05000"/>
    </source>
</evidence>
<feature type="non-terminal residue" evidence="11">
    <location>
        <position position="355"/>
    </location>
</feature>
<evidence type="ECO:0000256" key="3">
    <source>
        <dbReference type="ARBA" id="ARBA00022679"/>
    </source>
</evidence>
<dbReference type="GO" id="GO:0046872">
    <property type="term" value="F:metal ion binding"/>
    <property type="evidence" value="ECO:0007669"/>
    <property type="project" value="UniProtKB-KW"/>
</dbReference>
<keyword evidence="5" id="KW-0479">Metal-binding</keyword>
<evidence type="ECO:0000256" key="2">
    <source>
        <dbReference type="ARBA" id="ARBA00022478"/>
    </source>
</evidence>
<dbReference type="GO" id="GO:0003677">
    <property type="term" value="F:DNA binding"/>
    <property type="evidence" value="ECO:0007669"/>
    <property type="project" value="InterPro"/>
</dbReference>
<dbReference type="InterPro" id="IPR015700">
    <property type="entry name" value="RPC1"/>
</dbReference>
<dbReference type="GO" id="GO:0006351">
    <property type="term" value="P:DNA-templated transcription"/>
    <property type="evidence" value="ECO:0007669"/>
    <property type="project" value="InterPro"/>
</dbReference>
<dbReference type="InterPro" id="IPR038120">
    <property type="entry name" value="Rpb1_funnel_sf"/>
</dbReference>
<dbReference type="GO" id="GO:0003899">
    <property type="term" value="F:DNA-directed RNA polymerase activity"/>
    <property type="evidence" value="ECO:0007669"/>
    <property type="project" value="UniProtKB-EC"/>
</dbReference>
<dbReference type="SUPFAM" id="SSF64484">
    <property type="entry name" value="beta and beta-prime subunits of DNA dependent RNA-polymerase"/>
    <property type="match status" value="1"/>
</dbReference>
<evidence type="ECO:0000256" key="5">
    <source>
        <dbReference type="ARBA" id="ARBA00022723"/>
    </source>
</evidence>
<feature type="non-terminal residue" evidence="11">
    <location>
        <position position="1"/>
    </location>
</feature>
<evidence type="ECO:0000256" key="8">
    <source>
        <dbReference type="SAM" id="MobiDB-lite"/>
    </source>
</evidence>
<proteinExistence type="predicted"/>
<dbReference type="InterPro" id="IPR007081">
    <property type="entry name" value="RNA_pol_Rpb1_5"/>
</dbReference>
<dbReference type="Proteomes" id="UP000291404">
    <property type="component" value="Unassembled WGS sequence"/>
</dbReference>
<keyword evidence="7" id="KW-0804">Transcription</keyword>
<dbReference type="PANTHER" id="PTHR48446">
    <property type="entry name" value="DNA-DIRECTED RNA POLYMERASE SUBUNIT BETA' N-TERMINAL SECTION"/>
    <property type="match status" value="1"/>
</dbReference>
<feature type="compositionally biased region" description="Basic and acidic residues" evidence="8">
    <location>
        <begin position="343"/>
        <end position="355"/>
    </location>
</feature>
<keyword evidence="12" id="KW-1185">Reference proteome</keyword>
<comment type="caution">
    <text evidence="11">The sequence shown here is derived from an EMBL/GenBank/DDBJ whole genome shotgun (WGS) entry which is preliminary data.</text>
</comment>
<feature type="domain" description="RNA polymerase Rpb1" evidence="9">
    <location>
        <begin position="103"/>
        <end position="173"/>
    </location>
</feature>
<gene>
    <name evidence="11" type="ORF">CWI36_3422p0010</name>
</gene>
<dbReference type="Pfam" id="PF04998">
    <property type="entry name" value="RNA_pol_Rpb1_5"/>
    <property type="match status" value="1"/>
</dbReference>